<dbReference type="Proteomes" id="UP000032534">
    <property type="component" value="Unassembled WGS sequence"/>
</dbReference>
<sequence length="130" mass="14877">MLYYESPEALVSWNQEIKTVVIEWKGFATRDEYQIPLNKSLELLIANKATKSIANTLKFSAISPADQQWFSEVWFPKAEEAGLKYMALITPEKAVARSILKRLDSELVGSYVTENFDSLEEAVRWLAQTK</sequence>
<gene>
    <name evidence="1" type="ORF">QD47_09295</name>
</gene>
<dbReference type="RefSeq" id="WP_044645866.1">
    <property type="nucleotide sequence ID" value="NZ_JTHP01000014.1"/>
</dbReference>
<dbReference type="AlphaFoldDB" id="A0A0D7X3N6"/>
<protein>
    <recommendedName>
        <fullName evidence="3">STAS/SEC14 domain-containing protein</fullName>
    </recommendedName>
</protein>
<name>A0A0D7X3N6_9BACL</name>
<dbReference type="PATRIC" id="fig|159743.3.peg.2061"/>
<reference evidence="1 2" key="1">
    <citation type="submission" date="2014-11" db="EMBL/GenBank/DDBJ databases">
        <title>Draft Genome Sequences of Paenibacillus polymyxa NRRL B-30509 and Paenibacillus terrae NRRL B-30644, Strains from a Poultry Environment that Produce Tridecaptin A and Paenicidins.</title>
        <authorList>
            <person name="van Belkum M.J."/>
            <person name="Lohans C.T."/>
            <person name="Vederas J.C."/>
        </authorList>
    </citation>
    <scope>NUCLEOTIDE SEQUENCE [LARGE SCALE GENOMIC DNA]</scope>
    <source>
        <strain evidence="1 2">NRRL B-30644</strain>
    </source>
</reference>
<organism evidence="1 2">
    <name type="scientific">Paenibacillus terrae</name>
    <dbReference type="NCBI Taxonomy" id="159743"/>
    <lineage>
        <taxon>Bacteria</taxon>
        <taxon>Bacillati</taxon>
        <taxon>Bacillota</taxon>
        <taxon>Bacilli</taxon>
        <taxon>Bacillales</taxon>
        <taxon>Paenibacillaceae</taxon>
        <taxon>Paenibacillus</taxon>
    </lineage>
</organism>
<comment type="caution">
    <text evidence="1">The sequence shown here is derived from an EMBL/GenBank/DDBJ whole genome shotgun (WGS) entry which is preliminary data.</text>
</comment>
<keyword evidence="2" id="KW-1185">Reference proteome</keyword>
<evidence type="ECO:0000313" key="2">
    <source>
        <dbReference type="Proteomes" id="UP000032534"/>
    </source>
</evidence>
<dbReference type="EMBL" id="JTHP01000014">
    <property type="protein sequence ID" value="KJD45834.1"/>
    <property type="molecule type" value="Genomic_DNA"/>
</dbReference>
<accession>A0A0D7X3N6</accession>
<proteinExistence type="predicted"/>
<evidence type="ECO:0008006" key="3">
    <source>
        <dbReference type="Google" id="ProtNLM"/>
    </source>
</evidence>
<evidence type="ECO:0000313" key="1">
    <source>
        <dbReference type="EMBL" id="KJD45834.1"/>
    </source>
</evidence>
<dbReference type="OrthoDB" id="852169at2"/>